<keyword evidence="1" id="KW-0472">Membrane</keyword>
<dbReference type="Pfam" id="PF00563">
    <property type="entry name" value="EAL"/>
    <property type="match status" value="1"/>
</dbReference>
<dbReference type="Gene3D" id="3.30.70.270">
    <property type="match status" value="1"/>
</dbReference>
<dbReference type="InterPro" id="IPR000160">
    <property type="entry name" value="GGDEF_dom"/>
</dbReference>
<dbReference type="InterPro" id="IPR001633">
    <property type="entry name" value="EAL_dom"/>
</dbReference>
<keyword evidence="1" id="KW-1133">Transmembrane helix</keyword>
<dbReference type="RefSeq" id="WP_066448520.1">
    <property type="nucleotide sequence ID" value="NZ_CP014226.1"/>
</dbReference>
<dbReference type="InterPro" id="IPR052155">
    <property type="entry name" value="Biofilm_reg_signaling"/>
</dbReference>
<evidence type="ECO:0000259" key="3">
    <source>
        <dbReference type="PROSITE" id="PS50887"/>
    </source>
</evidence>
<dbReference type="PATRIC" id="fig|507626.3.peg.2065"/>
<evidence type="ECO:0000313" key="4">
    <source>
        <dbReference type="EMBL" id="AMD01138.1"/>
    </source>
</evidence>
<dbReference type="CDD" id="cd01948">
    <property type="entry name" value="EAL"/>
    <property type="match status" value="1"/>
</dbReference>
<dbReference type="AlphaFoldDB" id="A0A0X8HEF5"/>
<gene>
    <name evidence="4" type="primary">cph2_12</name>
    <name evidence="4" type="ORF">LOKO_02072</name>
</gene>
<name>A0A0X8HEF5_9GAMM</name>
<dbReference type="Proteomes" id="UP000063387">
    <property type="component" value="Chromosome"/>
</dbReference>
<feature type="transmembrane region" description="Helical" evidence="1">
    <location>
        <begin position="6"/>
        <end position="30"/>
    </location>
</feature>
<feature type="domain" description="GGDEF" evidence="3">
    <location>
        <begin position="313"/>
        <end position="450"/>
    </location>
</feature>
<dbReference type="Pfam" id="PF00990">
    <property type="entry name" value="GGDEF"/>
    <property type="match status" value="1"/>
</dbReference>
<dbReference type="EMBL" id="CP014226">
    <property type="protein sequence ID" value="AMD01138.1"/>
    <property type="molecule type" value="Genomic_DNA"/>
</dbReference>
<accession>A0A0X8HEF5</accession>
<dbReference type="SMART" id="SM00267">
    <property type="entry name" value="GGDEF"/>
    <property type="match status" value="1"/>
</dbReference>
<reference evidence="4 5" key="2">
    <citation type="submission" date="2016-02" db="EMBL/GenBank/DDBJ databases">
        <authorList>
            <person name="Wen L."/>
            <person name="He K."/>
            <person name="Yang H."/>
        </authorList>
    </citation>
    <scope>NUCLEOTIDE SEQUENCE [LARGE SCALE GENOMIC DNA]</scope>
    <source>
        <strain evidence="4 5">AGD 8-3</strain>
    </source>
</reference>
<reference evidence="4 5" key="1">
    <citation type="journal article" date="2016" name="Genome Announc.">
        <title>Draft Genome Sequence of 'Halomonas chromatireducens' Strain AGD 8-3, a Haloalkaliphilic Chromate- and Selenite-Reducing Gammaproteobacterium.</title>
        <authorList>
            <person name="Sharko F.S."/>
            <person name="Shapovalova A.A."/>
            <person name="Tsygankova S.V."/>
            <person name="Komova A.V."/>
            <person name="Boulygina E.S."/>
            <person name="Teslyuk A.B."/>
            <person name="Gotovtsev P.M."/>
            <person name="Namsaraev Z.B."/>
            <person name="Khijniak T.V."/>
            <person name="Nedoluzhko A.V."/>
            <person name="Vasilov R.G."/>
        </authorList>
    </citation>
    <scope>NUCLEOTIDE SEQUENCE [LARGE SCALE GENOMIC DNA]</scope>
    <source>
        <strain evidence="4 5">AGD 8-3</strain>
    </source>
</reference>
<evidence type="ECO:0000259" key="2">
    <source>
        <dbReference type="PROSITE" id="PS50883"/>
    </source>
</evidence>
<dbReference type="PANTHER" id="PTHR44757:SF2">
    <property type="entry name" value="BIOFILM ARCHITECTURE MAINTENANCE PROTEIN MBAA"/>
    <property type="match status" value="1"/>
</dbReference>
<dbReference type="PANTHER" id="PTHR44757">
    <property type="entry name" value="DIGUANYLATE CYCLASE DGCP"/>
    <property type="match status" value="1"/>
</dbReference>
<evidence type="ECO:0000313" key="5">
    <source>
        <dbReference type="Proteomes" id="UP000063387"/>
    </source>
</evidence>
<keyword evidence="5" id="KW-1185">Reference proteome</keyword>
<dbReference type="SUPFAM" id="SSF55073">
    <property type="entry name" value="Nucleotide cyclase"/>
    <property type="match status" value="1"/>
</dbReference>
<sequence length="636" mass="71341">MKPSQPLLWVFLLPTLVVLVPALLFGFGAVQLLKERVGHNHTNQLADLAALQQTANYEQNLGELHKNVVEMLQQADRGELSPLASYRLHSDFVNVLAALGEQVQALTETPLMIDLNHGSANQLIEAFHAYRRFIIMASDIATIDPSTARQYLDEAQQEFLRFAILTGHLSSKLSQRTSDRTDNSYQAILGHLHRVMLFGGVTLLLMLLAAFYSARALNRHLLAIGEALLSLSRLRREVPELPRIQRLAERGRGQLRKIAQTVLRLRDSEARRLAAERKAHQLTHFDGLTELPNWHMMSEHLAHSLQQCQRAGQYGALIYLDIDLFQQINDSYGHRTGDRLLREVAQRLGAFQQQGCIPGRLGGDEFLLVIDSLPAQADTAASCVEELADRIRLAVAEPYSIDGIQHFLSASQGVAMFHGDDEVETLFKLADAACHQAKLAGRDTIRFHDDVIQAVMQARNETKRDLRLALQRGEFHLVYQLQYDKDRRALGAETLVRWQHPSRGMISPADFIPLAEESGLIVPLGDWILEQACRQLVAWQKHSATAYLSLAVNVSARQFKEADFVERIHRVITASGAAPQRLKLELTESSLLEDVEAGIDKMQRLKALGISFAMDDFGTGLSTHAWRSRRTTMMPP</sequence>
<proteinExistence type="predicted"/>
<feature type="domain" description="EAL" evidence="2">
    <location>
        <begin position="459"/>
        <end position="636"/>
    </location>
</feature>
<evidence type="ECO:0000256" key="1">
    <source>
        <dbReference type="SAM" id="Phobius"/>
    </source>
</evidence>
<dbReference type="NCBIfam" id="TIGR00254">
    <property type="entry name" value="GGDEF"/>
    <property type="match status" value="1"/>
</dbReference>
<dbReference type="InterPro" id="IPR035919">
    <property type="entry name" value="EAL_sf"/>
</dbReference>
<keyword evidence="1" id="KW-0812">Transmembrane</keyword>
<dbReference type="PROSITE" id="PS50883">
    <property type="entry name" value="EAL"/>
    <property type="match status" value="1"/>
</dbReference>
<dbReference type="PROSITE" id="PS50887">
    <property type="entry name" value="GGDEF"/>
    <property type="match status" value="1"/>
</dbReference>
<dbReference type="Gene3D" id="3.20.20.450">
    <property type="entry name" value="EAL domain"/>
    <property type="match status" value="1"/>
</dbReference>
<dbReference type="SMART" id="SM00052">
    <property type="entry name" value="EAL"/>
    <property type="match status" value="1"/>
</dbReference>
<dbReference type="STRING" id="507626.LOKO_02072"/>
<organism evidence="4 5">
    <name type="scientific">Halomonas chromatireducens</name>
    <dbReference type="NCBI Taxonomy" id="507626"/>
    <lineage>
        <taxon>Bacteria</taxon>
        <taxon>Pseudomonadati</taxon>
        <taxon>Pseudomonadota</taxon>
        <taxon>Gammaproteobacteria</taxon>
        <taxon>Oceanospirillales</taxon>
        <taxon>Halomonadaceae</taxon>
        <taxon>Halomonas</taxon>
    </lineage>
</organism>
<dbReference type="SUPFAM" id="SSF141868">
    <property type="entry name" value="EAL domain-like"/>
    <property type="match status" value="1"/>
</dbReference>
<dbReference type="KEGG" id="hco:LOKO_02072"/>
<dbReference type="CDD" id="cd01949">
    <property type="entry name" value="GGDEF"/>
    <property type="match status" value="1"/>
</dbReference>
<protein>
    <submittedName>
        <fullName evidence="4">Phytochrome-like protein cph2</fullName>
    </submittedName>
</protein>
<dbReference type="InterPro" id="IPR029787">
    <property type="entry name" value="Nucleotide_cyclase"/>
</dbReference>
<dbReference type="InterPro" id="IPR043128">
    <property type="entry name" value="Rev_trsase/Diguanyl_cyclase"/>
</dbReference>
<feature type="transmembrane region" description="Helical" evidence="1">
    <location>
        <begin position="195"/>
        <end position="214"/>
    </location>
</feature>